<feature type="region of interest" description="Disordered" evidence="1">
    <location>
        <begin position="365"/>
        <end position="388"/>
    </location>
</feature>
<feature type="region of interest" description="Disordered" evidence="1">
    <location>
        <begin position="462"/>
        <end position="484"/>
    </location>
</feature>
<dbReference type="AlphaFoldDB" id="A0A4V1IQV3"/>
<evidence type="ECO:0000313" key="2">
    <source>
        <dbReference type="EMBL" id="RKO87857.1"/>
    </source>
</evidence>
<evidence type="ECO:0000313" key="3">
    <source>
        <dbReference type="Proteomes" id="UP000269721"/>
    </source>
</evidence>
<sequence length="484" mass="53849">MNARSENSTLIQLYPEFVQFAFSHVVYPKHAPNFAFTNTSCWVPLRLAPPVAAPRPSAAANRAESPRGIRAASMTFENYWPFFPMWAVGRTPEIHLYRPSVFRKLGGSYVVRRTKDFCGIPTVPGFLLGVADSKPVTFEGTALHPLLVNLHAFMAVFKHRLVTENLWLRVAGSGEEDVGHRDDVVGDFVEVGGYSSDVTAQGSPMASKLEELTDYLEDAFLLKRSLSGRLSRACPVLLSAPGLRIRLEVPGQGAASLLRYLEHGPGRRDERSAICVGCARGSRLARITGRSSVERKLTLERLQKDPRNLPATHSLLMEVDVPAVSAEPALQLAIQQTLSVVQTFLTQLGLAFRLDPSTPRYYTVSHDSGRSLQSTGHPTNRHGKTPNYDQSRLFCRWKEQRYVYSTADIVGPSSHIRSTVLLANSYTLSLYPDRAQIVGVRAGVLEQPQRVLQAARFRQRRPLLRRSRRDSAQPQGADEARYCS</sequence>
<proteinExistence type="predicted"/>
<name>A0A4V1IQV3_9FUNG</name>
<reference evidence="3" key="1">
    <citation type="journal article" date="2018" name="Nat. Microbiol.">
        <title>Leveraging single-cell genomics to expand the fungal tree of life.</title>
        <authorList>
            <person name="Ahrendt S.R."/>
            <person name="Quandt C.A."/>
            <person name="Ciobanu D."/>
            <person name="Clum A."/>
            <person name="Salamov A."/>
            <person name="Andreopoulos B."/>
            <person name="Cheng J.F."/>
            <person name="Woyke T."/>
            <person name="Pelin A."/>
            <person name="Henrissat B."/>
            <person name="Reynolds N.K."/>
            <person name="Benny G.L."/>
            <person name="Smith M.E."/>
            <person name="James T.Y."/>
            <person name="Grigoriev I.V."/>
        </authorList>
    </citation>
    <scope>NUCLEOTIDE SEQUENCE [LARGE SCALE GENOMIC DNA]</scope>
</reference>
<accession>A0A4V1IQV3</accession>
<gene>
    <name evidence="2" type="ORF">BDK51DRAFT_50960</name>
</gene>
<keyword evidence="3" id="KW-1185">Reference proteome</keyword>
<dbReference type="EMBL" id="KZ997115">
    <property type="protein sequence ID" value="RKO87857.1"/>
    <property type="molecule type" value="Genomic_DNA"/>
</dbReference>
<protein>
    <submittedName>
        <fullName evidence="2">Uncharacterized protein</fullName>
    </submittedName>
</protein>
<organism evidence="2 3">
    <name type="scientific">Blyttiomyces helicus</name>
    <dbReference type="NCBI Taxonomy" id="388810"/>
    <lineage>
        <taxon>Eukaryota</taxon>
        <taxon>Fungi</taxon>
        <taxon>Fungi incertae sedis</taxon>
        <taxon>Chytridiomycota</taxon>
        <taxon>Chytridiomycota incertae sedis</taxon>
        <taxon>Chytridiomycetes</taxon>
        <taxon>Chytridiomycetes incertae sedis</taxon>
        <taxon>Blyttiomyces</taxon>
    </lineage>
</organism>
<evidence type="ECO:0000256" key="1">
    <source>
        <dbReference type="SAM" id="MobiDB-lite"/>
    </source>
</evidence>
<dbReference type="Proteomes" id="UP000269721">
    <property type="component" value="Unassembled WGS sequence"/>
</dbReference>